<feature type="transmembrane region" description="Helical" evidence="2">
    <location>
        <begin position="92"/>
        <end position="114"/>
    </location>
</feature>
<gene>
    <name evidence="3" type="ORF">IAA96_02130</name>
</gene>
<feature type="transmembrane region" description="Helical" evidence="2">
    <location>
        <begin position="60"/>
        <end position="80"/>
    </location>
</feature>
<dbReference type="InterPro" id="IPR050222">
    <property type="entry name" value="MATE_MdtK"/>
</dbReference>
<keyword evidence="2" id="KW-1133">Transmembrane helix</keyword>
<protein>
    <submittedName>
        <fullName evidence="3">Oligosaccharide flippase family protein</fullName>
    </submittedName>
</protein>
<keyword evidence="2" id="KW-0472">Membrane</keyword>
<keyword evidence="1" id="KW-0813">Transport</keyword>
<feature type="transmembrane region" description="Helical" evidence="2">
    <location>
        <begin position="236"/>
        <end position="261"/>
    </location>
</feature>
<evidence type="ECO:0000256" key="2">
    <source>
        <dbReference type="SAM" id="Phobius"/>
    </source>
</evidence>
<keyword evidence="2" id="KW-0812">Transmembrane</keyword>
<feature type="transmembrane region" description="Helical" evidence="2">
    <location>
        <begin position="134"/>
        <end position="152"/>
    </location>
</feature>
<evidence type="ECO:0000313" key="3">
    <source>
        <dbReference type="EMBL" id="MBO8449883.1"/>
    </source>
</evidence>
<reference evidence="3" key="1">
    <citation type="submission" date="2020-10" db="EMBL/GenBank/DDBJ databases">
        <authorList>
            <person name="Gilroy R."/>
        </authorList>
    </citation>
    <scope>NUCLEOTIDE SEQUENCE</scope>
    <source>
        <strain evidence="3">B3-4054</strain>
    </source>
</reference>
<evidence type="ECO:0000256" key="1">
    <source>
        <dbReference type="ARBA" id="ARBA00022448"/>
    </source>
</evidence>
<dbReference type="Pfam" id="PF01554">
    <property type="entry name" value="MatE"/>
    <property type="match status" value="1"/>
</dbReference>
<dbReference type="PANTHER" id="PTHR43298:SF2">
    <property type="entry name" value="FMN_FAD EXPORTER YEEO-RELATED"/>
    <property type="match status" value="1"/>
</dbReference>
<organism evidence="3 4">
    <name type="scientific">Candidatus Avitreponema avistercoris</name>
    <dbReference type="NCBI Taxonomy" id="2840705"/>
    <lineage>
        <taxon>Bacteria</taxon>
        <taxon>Pseudomonadati</taxon>
        <taxon>Spirochaetota</taxon>
        <taxon>Spirochaetia</taxon>
        <taxon>Spirochaetales</taxon>
        <taxon>Candidatus Avitreponema</taxon>
    </lineage>
</organism>
<dbReference type="EMBL" id="JADIMS010000037">
    <property type="protein sequence ID" value="MBO8449883.1"/>
    <property type="molecule type" value="Genomic_DNA"/>
</dbReference>
<dbReference type="AlphaFoldDB" id="A0A9D9HGW3"/>
<sequence length="267" mass="29137">MEKDLTQGKISSSLWKFALPLMAGNILQQFYNLTDTWIVGRYIGPEALAAVGSSYSLMTFLNSILTGLSMGSAAFFSIEFGRKNFPALRNGVFVSFILIGSLSLVLTAASLLFLPGILHVLSFPAEVQKPAAEYLQRIFFGIPGIFLYNFFANFLRALGNSASALFFLGISVLSNVFLDLLFILGFSRGVGGAAEATVLAQYLSAAGIVLYCRLKMRKFLPAKSDMHWERQNAKRILFLSFSTGAQQSVMNFGILMVQGLVNSFGAV</sequence>
<name>A0A9D9HGW3_9SPIR</name>
<dbReference type="PANTHER" id="PTHR43298">
    <property type="entry name" value="MULTIDRUG RESISTANCE PROTEIN NORM-RELATED"/>
    <property type="match status" value="1"/>
</dbReference>
<reference evidence="3" key="2">
    <citation type="journal article" date="2021" name="PeerJ">
        <title>Extensive microbial diversity within the chicken gut microbiome revealed by metagenomics and culture.</title>
        <authorList>
            <person name="Gilroy R."/>
            <person name="Ravi A."/>
            <person name="Getino M."/>
            <person name="Pursley I."/>
            <person name="Horton D.L."/>
            <person name="Alikhan N.F."/>
            <person name="Baker D."/>
            <person name="Gharbi K."/>
            <person name="Hall N."/>
            <person name="Watson M."/>
            <person name="Adriaenssens E.M."/>
            <person name="Foster-Nyarko E."/>
            <person name="Jarju S."/>
            <person name="Secka A."/>
            <person name="Antonio M."/>
            <person name="Oren A."/>
            <person name="Chaudhuri R.R."/>
            <person name="La Ragione R."/>
            <person name="Hildebrand F."/>
            <person name="Pallen M.J."/>
        </authorList>
    </citation>
    <scope>NUCLEOTIDE SEQUENCE</scope>
    <source>
        <strain evidence="3">B3-4054</strain>
    </source>
</reference>
<feature type="transmembrane region" description="Helical" evidence="2">
    <location>
        <begin position="198"/>
        <end position="216"/>
    </location>
</feature>
<comment type="caution">
    <text evidence="3">The sequence shown here is derived from an EMBL/GenBank/DDBJ whole genome shotgun (WGS) entry which is preliminary data.</text>
</comment>
<dbReference type="GO" id="GO:0005886">
    <property type="term" value="C:plasma membrane"/>
    <property type="evidence" value="ECO:0007669"/>
    <property type="project" value="TreeGrafter"/>
</dbReference>
<dbReference type="InterPro" id="IPR002528">
    <property type="entry name" value="MATE_fam"/>
</dbReference>
<evidence type="ECO:0000313" key="4">
    <source>
        <dbReference type="Proteomes" id="UP000823616"/>
    </source>
</evidence>
<feature type="transmembrane region" description="Helical" evidence="2">
    <location>
        <begin position="164"/>
        <end position="186"/>
    </location>
</feature>
<accession>A0A9D9HGW3</accession>
<dbReference type="GO" id="GO:0042910">
    <property type="term" value="F:xenobiotic transmembrane transporter activity"/>
    <property type="evidence" value="ECO:0007669"/>
    <property type="project" value="InterPro"/>
</dbReference>
<dbReference type="Proteomes" id="UP000823616">
    <property type="component" value="Unassembled WGS sequence"/>
</dbReference>
<proteinExistence type="predicted"/>
<dbReference type="GO" id="GO:0015297">
    <property type="term" value="F:antiporter activity"/>
    <property type="evidence" value="ECO:0007669"/>
    <property type="project" value="InterPro"/>
</dbReference>
<feature type="non-terminal residue" evidence="3">
    <location>
        <position position="267"/>
    </location>
</feature>